<evidence type="ECO:0000259" key="11">
    <source>
        <dbReference type="PROSITE" id="PS50893"/>
    </source>
</evidence>
<evidence type="ECO:0000313" key="12">
    <source>
        <dbReference type="WBParaSite" id="MCU_000611-RE"/>
    </source>
</evidence>
<feature type="domain" description="ABC transporter" evidence="11">
    <location>
        <begin position="60"/>
        <end position="299"/>
    </location>
</feature>
<dbReference type="PANTHER" id="PTHR48041">
    <property type="entry name" value="ABC TRANSPORTER G FAMILY MEMBER 28"/>
    <property type="match status" value="1"/>
</dbReference>
<feature type="transmembrane region" description="Helical" evidence="10">
    <location>
        <begin position="661"/>
        <end position="683"/>
    </location>
</feature>
<dbReference type="CDD" id="cd03213">
    <property type="entry name" value="ABCG_EPDR"/>
    <property type="match status" value="1"/>
</dbReference>
<feature type="region of interest" description="Disordered" evidence="9">
    <location>
        <begin position="344"/>
        <end position="384"/>
    </location>
</feature>
<evidence type="ECO:0000256" key="6">
    <source>
        <dbReference type="ARBA" id="ARBA00022840"/>
    </source>
</evidence>
<sequence length="691" mass="76863">MLHTPSLMEEISENISGGISSLRQTENANSLTEPSTIPCGPNPNTDNMACNSVGDFQKSIEFKDLSYAVFQGRGLQPKFLLKSISGTFKSGDLIALMGPSGAGKSTLLNILAGFKTRNMSGQILVNGRPRNLASFRRSSCFIMQDAPLLPQLTVEEAMTCSSHLNLPRSCSSEQRQKIIEEILQTLGLSETRKTQTSELSGGQRKRLSIAQEMINNPPIMFFDEPTSGLDSASSLQCIAALQTIAKQGRTVVCTIHQPSATVFGIFDQLYFLLDGQCLYRGPVRQLVPYLASLGLQCPRYHNPSDFLMDLASNEHEVEESASILLNAATNGQLDRELTRLRTPSVSIPTASAPTDNVDGERSKETQPSSYVGFDGEHQKSVHRESSILRKTTCVHSVENEHGGHSFEVGLLHQTRILTKRTLLCIWRDKTLTRLRLLAHVVVGVLIGLLYFNAGNNGFQVINNAAFIFFSVLFIMFSSLMPTVMTFPIEMRVFVTEHLNYWYSVSAYYLAKTFADLPFQIFFALIYGVIVYFLTDQPKDFDRFMIFLTILVLTALVGQAHGLLIGAATELEVAVFLGPATGIPIILFSGFFITLDTIPKYLQWLSYSSFTRYAFEGSMKSIYGNNRSVMNCIKKPSVSPSLPCINEPNSVLTLLSISQYHYGIDLIVLNVFFFVLRILCYFVLKWRSQNSI</sequence>
<keyword evidence="5" id="KW-0547">Nucleotide-binding</keyword>
<proteinExistence type="inferred from homology"/>
<dbReference type="WBParaSite" id="MCU_000611-RE">
    <property type="protein sequence ID" value="MCU_000611-RE"/>
    <property type="gene ID" value="MCU_000611"/>
</dbReference>
<dbReference type="InterPro" id="IPR003439">
    <property type="entry name" value="ABC_transporter-like_ATP-bd"/>
</dbReference>
<dbReference type="GO" id="GO:0016887">
    <property type="term" value="F:ATP hydrolysis activity"/>
    <property type="evidence" value="ECO:0007669"/>
    <property type="project" value="InterPro"/>
</dbReference>
<evidence type="ECO:0000256" key="10">
    <source>
        <dbReference type="SAM" id="Phobius"/>
    </source>
</evidence>
<evidence type="ECO:0000256" key="1">
    <source>
        <dbReference type="ARBA" id="ARBA00004141"/>
    </source>
</evidence>
<keyword evidence="7 10" id="KW-1133">Transmembrane helix</keyword>
<name>A0A5K3EHR3_MESCO</name>
<dbReference type="PROSITE" id="PS50893">
    <property type="entry name" value="ABC_TRANSPORTER_2"/>
    <property type="match status" value="1"/>
</dbReference>
<evidence type="ECO:0000256" key="5">
    <source>
        <dbReference type="ARBA" id="ARBA00022741"/>
    </source>
</evidence>
<feature type="transmembrane region" description="Helical" evidence="10">
    <location>
        <begin position="516"/>
        <end position="533"/>
    </location>
</feature>
<dbReference type="InterPro" id="IPR003593">
    <property type="entry name" value="AAA+_ATPase"/>
</dbReference>
<dbReference type="SMART" id="SM00382">
    <property type="entry name" value="AAA"/>
    <property type="match status" value="1"/>
</dbReference>
<dbReference type="Gene3D" id="3.40.50.300">
    <property type="entry name" value="P-loop containing nucleotide triphosphate hydrolases"/>
    <property type="match status" value="1"/>
</dbReference>
<feature type="transmembrane region" description="Helical" evidence="10">
    <location>
        <begin position="572"/>
        <end position="594"/>
    </location>
</feature>
<evidence type="ECO:0000256" key="7">
    <source>
        <dbReference type="ARBA" id="ARBA00022989"/>
    </source>
</evidence>
<evidence type="ECO:0000256" key="4">
    <source>
        <dbReference type="ARBA" id="ARBA00022692"/>
    </source>
</evidence>
<reference evidence="12" key="1">
    <citation type="submission" date="2019-11" db="UniProtKB">
        <authorList>
            <consortium name="WormBaseParasite"/>
        </authorList>
    </citation>
    <scope>IDENTIFICATION</scope>
</reference>
<keyword evidence="6" id="KW-0067">ATP-binding</keyword>
<feature type="transmembrane region" description="Helical" evidence="10">
    <location>
        <begin position="460"/>
        <end position="480"/>
    </location>
</feature>
<dbReference type="Pfam" id="PF01061">
    <property type="entry name" value="ABC2_membrane"/>
    <property type="match status" value="1"/>
</dbReference>
<dbReference type="InterPro" id="IPR050352">
    <property type="entry name" value="ABCG_transporters"/>
</dbReference>
<dbReference type="InterPro" id="IPR013525">
    <property type="entry name" value="ABC2_TM"/>
</dbReference>
<keyword evidence="4 10" id="KW-0812">Transmembrane</keyword>
<organism evidence="12">
    <name type="scientific">Mesocestoides corti</name>
    <name type="common">Flatworm</name>
    <dbReference type="NCBI Taxonomy" id="53468"/>
    <lineage>
        <taxon>Eukaryota</taxon>
        <taxon>Metazoa</taxon>
        <taxon>Spiralia</taxon>
        <taxon>Lophotrochozoa</taxon>
        <taxon>Platyhelminthes</taxon>
        <taxon>Cestoda</taxon>
        <taxon>Eucestoda</taxon>
        <taxon>Cyclophyllidea</taxon>
        <taxon>Mesocestoididae</taxon>
        <taxon>Mesocestoides</taxon>
    </lineage>
</organism>
<dbReference type="PANTHER" id="PTHR48041:SF78">
    <property type="entry name" value="ABC TRANSPORTER EXPRESSED IN TRACHEA, ISOFORM A"/>
    <property type="match status" value="1"/>
</dbReference>
<dbReference type="GO" id="GO:0005524">
    <property type="term" value="F:ATP binding"/>
    <property type="evidence" value="ECO:0007669"/>
    <property type="project" value="UniProtKB-KW"/>
</dbReference>
<protein>
    <submittedName>
        <fullName evidence="12">ABC2_membrane domain-containing protein</fullName>
    </submittedName>
</protein>
<dbReference type="GO" id="GO:0140359">
    <property type="term" value="F:ABC-type transporter activity"/>
    <property type="evidence" value="ECO:0007669"/>
    <property type="project" value="InterPro"/>
</dbReference>
<comment type="similarity">
    <text evidence="2">Belongs to the ABC transporter superfamily. ABCG family. Eye pigment precursor importer (TC 3.A.1.204) subfamily.</text>
</comment>
<dbReference type="FunFam" id="3.40.50.300:FF:001077">
    <property type="entry name" value="Uncharacterized protein, isoform A"/>
    <property type="match status" value="1"/>
</dbReference>
<dbReference type="AlphaFoldDB" id="A0A5K3EHR3"/>
<feature type="compositionally biased region" description="Basic and acidic residues" evidence="9">
    <location>
        <begin position="374"/>
        <end position="384"/>
    </location>
</feature>
<dbReference type="InterPro" id="IPR017871">
    <property type="entry name" value="ABC_transporter-like_CS"/>
</dbReference>
<keyword evidence="8 10" id="KW-0472">Membrane</keyword>
<dbReference type="InterPro" id="IPR027417">
    <property type="entry name" value="P-loop_NTPase"/>
</dbReference>
<dbReference type="SUPFAM" id="SSF52540">
    <property type="entry name" value="P-loop containing nucleoside triphosphate hydrolases"/>
    <property type="match status" value="1"/>
</dbReference>
<evidence type="ECO:0000256" key="3">
    <source>
        <dbReference type="ARBA" id="ARBA00022448"/>
    </source>
</evidence>
<dbReference type="Pfam" id="PF00005">
    <property type="entry name" value="ABC_tran"/>
    <property type="match status" value="1"/>
</dbReference>
<evidence type="ECO:0000256" key="8">
    <source>
        <dbReference type="ARBA" id="ARBA00023136"/>
    </source>
</evidence>
<dbReference type="GO" id="GO:0005886">
    <property type="term" value="C:plasma membrane"/>
    <property type="evidence" value="ECO:0007669"/>
    <property type="project" value="TreeGrafter"/>
</dbReference>
<comment type="subcellular location">
    <subcellularLocation>
        <location evidence="1">Membrane</location>
        <topology evidence="1">Multi-pass membrane protein</topology>
    </subcellularLocation>
</comment>
<evidence type="ECO:0000256" key="2">
    <source>
        <dbReference type="ARBA" id="ARBA00005814"/>
    </source>
</evidence>
<keyword evidence="3" id="KW-0813">Transport</keyword>
<feature type="transmembrane region" description="Helical" evidence="10">
    <location>
        <begin position="436"/>
        <end position="454"/>
    </location>
</feature>
<feature type="transmembrane region" description="Helical" evidence="10">
    <location>
        <begin position="492"/>
        <end position="510"/>
    </location>
</feature>
<feature type="compositionally biased region" description="Polar residues" evidence="9">
    <location>
        <begin position="344"/>
        <end position="354"/>
    </location>
</feature>
<dbReference type="PROSITE" id="PS00211">
    <property type="entry name" value="ABC_TRANSPORTER_1"/>
    <property type="match status" value="1"/>
</dbReference>
<evidence type="ECO:0000256" key="9">
    <source>
        <dbReference type="SAM" id="MobiDB-lite"/>
    </source>
</evidence>
<accession>A0A5K3EHR3</accession>
<feature type="transmembrane region" description="Helical" evidence="10">
    <location>
        <begin position="545"/>
        <end position="566"/>
    </location>
</feature>